<dbReference type="Proteomes" id="UP000008721">
    <property type="component" value="Chromosome"/>
</dbReference>
<comment type="catalytic activity">
    <reaction evidence="8 10">
        <text>dITP + H2O = dIMP + diphosphate + H(+)</text>
        <dbReference type="Rhea" id="RHEA:28342"/>
        <dbReference type="ChEBI" id="CHEBI:15377"/>
        <dbReference type="ChEBI" id="CHEBI:15378"/>
        <dbReference type="ChEBI" id="CHEBI:33019"/>
        <dbReference type="ChEBI" id="CHEBI:61194"/>
        <dbReference type="ChEBI" id="CHEBI:61382"/>
        <dbReference type="EC" id="3.6.1.66"/>
    </reaction>
</comment>
<dbReference type="GO" id="GO:0005829">
    <property type="term" value="C:cytosol"/>
    <property type="evidence" value="ECO:0007669"/>
    <property type="project" value="TreeGrafter"/>
</dbReference>
<dbReference type="InterPro" id="IPR002637">
    <property type="entry name" value="RdgB/HAM1"/>
</dbReference>
<feature type="binding site" evidence="10">
    <location>
        <position position="175"/>
    </location>
    <ligand>
        <name>substrate</name>
    </ligand>
</feature>
<keyword evidence="5 10" id="KW-0378">Hydrolase</keyword>
<dbReference type="Pfam" id="PF01725">
    <property type="entry name" value="Ham1p_like"/>
    <property type="match status" value="1"/>
</dbReference>
<feature type="active site" description="Proton acceptor" evidence="10">
    <location>
        <position position="70"/>
    </location>
</feature>
<evidence type="ECO:0000256" key="5">
    <source>
        <dbReference type="ARBA" id="ARBA00022801"/>
    </source>
</evidence>
<dbReference type="SUPFAM" id="SSF52972">
    <property type="entry name" value="ITPase-like"/>
    <property type="match status" value="1"/>
</dbReference>
<dbReference type="GO" id="GO:0046872">
    <property type="term" value="F:metal ion binding"/>
    <property type="evidence" value="ECO:0007669"/>
    <property type="project" value="UniProtKB-KW"/>
</dbReference>
<dbReference type="GO" id="GO:0035870">
    <property type="term" value="F:dITP diphosphatase activity"/>
    <property type="evidence" value="ECO:0007669"/>
    <property type="project" value="UniProtKB-UniRule"/>
</dbReference>
<evidence type="ECO:0000256" key="7">
    <source>
        <dbReference type="ARBA" id="ARBA00023080"/>
    </source>
</evidence>
<reference evidence="12 13" key="1">
    <citation type="journal article" date="2012" name="Stand. Genomic Sci.">
        <title>Complete genome sequence of the sulfur compounds oxidizing chemolithoautotroph Sulfuricurvum kujiense type strain (YK-1(T)).</title>
        <authorList>
            <person name="Han C."/>
            <person name="Kotsyurbenko O."/>
            <person name="Chertkov O."/>
            <person name="Held B."/>
            <person name="Lapidus A."/>
            <person name="Nolan M."/>
            <person name="Lucas S."/>
            <person name="Hammon N."/>
            <person name="Deshpande S."/>
            <person name="Cheng J.F."/>
            <person name="Tapia R."/>
            <person name="Goodwin L.A."/>
            <person name="Pitluck S."/>
            <person name="Liolios K."/>
            <person name="Pagani I."/>
            <person name="Ivanova N."/>
            <person name="Mavromatis K."/>
            <person name="Mikhailova N."/>
            <person name="Pati A."/>
            <person name="Chen A."/>
            <person name="Palaniappan K."/>
            <person name="Land M."/>
            <person name="Hauser L."/>
            <person name="Chang Y.J."/>
            <person name="Jeffries C.D."/>
            <person name="Brambilla E.M."/>
            <person name="Rohde M."/>
            <person name="Spring S."/>
            <person name="Sikorski J."/>
            <person name="Goker M."/>
            <person name="Woyke T."/>
            <person name="Bristow J."/>
            <person name="Eisen J.A."/>
            <person name="Markowitz V."/>
            <person name="Hugenholtz P."/>
            <person name="Kyrpides N.C."/>
            <person name="Klenk H.P."/>
            <person name="Detter J.C."/>
        </authorList>
    </citation>
    <scope>NUCLEOTIDE SEQUENCE [LARGE SCALE GENOMIC DNA]</scope>
    <source>
        <strain evidence="13">ATCC BAA-921 / DSM 16994 / JCM 11577 / YK-1</strain>
    </source>
</reference>
<evidence type="ECO:0000256" key="10">
    <source>
        <dbReference type="HAMAP-Rule" id="MF_01405"/>
    </source>
</evidence>
<dbReference type="GO" id="GO:0009117">
    <property type="term" value="P:nucleotide metabolic process"/>
    <property type="evidence" value="ECO:0007669"/>
    <property type="project" value="UniProtKB-KW"/>
</dbReference>
<comment type="catalytic activity">
    <reaction evidence="9 10">
        <text>XTP + H2O = XMP + diphosphate + H(+)</text>
        <dbReference type="Rhea" id="RHEA:28610"/>
        <dbReference type="ChEBI" id="CHEBI:15377"/>
        <dbReference type="ChEBI" id="CHEBI:15378"/>
        <dbReference type="ChEBI" id="CHEBI:33019"/>
        <dbReference type="ChEBI" id="CHEBI:57464"/>
        <dbReference type="ChEBI" id="CHEBI:61314"/>
        <dbReference type="EC" id="3.6.1.66"/>
    </reaction>
</comment>
<feature type="binding site" evidence="10">
    <location>
        <begin position="152"/>
        <end position="155"/>
    </location>
    <ligand>
        <name>substrate</name>
    </ligand>
</feature>
<proteinExistence type="inferred from homology"/>
<evidence type="ECO:0000256" key="6">
    <source>
        <dbReference type="ARBA" id="ARBA00022842"/>
    </source>
</evidence>
<dbReference type="HAMAP" id="MF_01405">
    <property type="entry name" value="Non_canon_purine_NTPase"/>
    <property type="match status" value="1"/>
</dbReference>
<evidence type="ECO:0000313" key="13">
    <source>
        <dbReference type="Proteomes" id="UP000008721"/>
    </source>
</evidence>
<organism evidence="12 13">
    <name type="scientific">Sulfuricurvum kujiense (strain ATCC BAA-921 / DSM 16994 / JCM 11577 / YK-1)</name>
    <dbReference type="NCBI Taxonomy" id="709032"/>
    <lineage>
        <taxon>Bacteria</taxon>
        <taxon>Pseudomonadati</taxon>
        <taxon>Campylobacterota</taxon>
        <taxon>Epsilonproteobacteria</taxon>
        <taxon>Campylobacterales</taxon>
        <taxon>Sulfurimonadaceae</taxon>
        <taxon>Sulfuricurvum</taxon>
    </lineage>
</organism>
<evidence type="ECO:0000256" key="1">
    <source>
        <dbReference type="ARBA" id="ARBA00008023"/>
    </source>
</evidence>
<dbReference type="InterPro" id="IPR020922">
    <property type="entry name" value="dITP/XTP_pyrophosphatase"/>
</dbReference>
<comment type="cofactor">
    <cofactor evidence="10">
        <name>Mg(2+)</name>
        <dbReference type="ChEBI" id="CHEBI:18420"/>
    </cofactor>
    <text evidence="10">Binds 1 Mg(2+) ion per subunit.</text>
</comment>
<dbReference type="GO" id="GO:0000166">
    <property type="term" value="F:nucleotide binding"/>
    <property type="evidence" value="ECO:0007669"/>
    <property type="project" value="UniProtKB-KW"/>
</dbReference>
<dbReference type="GO" id="GO:0009146">
    <property type="term" value="P:purine nucleoside triphosphate catabolic process"/>
    <property type="evidence" value="ECO:0007669"/>
    <property type="project" value="UniProtKB-UniRule"/>
</dbReference>
<dbReference type="EC" id="3.6.1.66" evidence="10"/>
<keyword evidence="4 10" id="KW-0547">Nucleotide-binding</keyword>
<feature type="binding site" evidence="10">
    <location>
        <begin position="7"/>
        <end position="12"/>
    </location>
    <ligand>
        <name>substrate</name>
    </ligand>
</feature>
<dbReference type="STRING" id="709032.Sulku_2359"/>
<dbReference type="InterPro" id="IPR029001">
    <property type="entry name" value="ITPase-like_fam"/>
</dbReference>
<sequence>MKIVLATSNKGKVREIIELLHDREVFPYTDLIEGFEIVEDGESFKANALIKARAVYSALGDENAIVVADDSGISVDALDGAPGIYSARYGGEGASDRDNLLKLVEALKEKGLSTSPAHYTAAIAIVSREGESCVHGWMHGDVITELRGENGFGYDPIFIPSGYDQTLGELPNDIKKGLSHRSKALELAKILIDQIKFLRSHAGSAATK</sequence>
<dbReference type="OrthoDB" id="9807456at2"/>
<comment type="catalytic activity">
    <reaction evidence="10">
        <text>ITP + H2O = IMP + diphosphate + H(+)</text>
        <dbReference type="Rhea" id="RHEA:29399"/>
        <dbReference type="ChEBI" id="CHEBI:15377"/>
        <dbReference type="ChEBI" id="CHEBI:15378"/>
        <dbReference type="ChEBI" id="CHEBI:33019"/>
        <dbReference type="ChEBI" id="CHEBI:58053"/>
        <dbReference type="ChEBI" id="CHEBI:61402"/>
        <dbReference type="EC" id="3.6.1.66"/>
    </reaction>
</comment>
<dbReference type="GO" id="GO:0036220">
    <property type="term" value="F:ITP diphosphatase activity"/>
    <property type="evidence" value="ECO:0007669"/>
    <property type="project" value="UniProtKB-UniRule"/>
</dbReference>
<comment type="function">
    <text evidence="10">Pyrophosphatase that catalyzes the hydrolysis of nucleoside triphosphates to their monophosphate derivatives, with a high preference for the non-canonical purine nucleotides XTP (xanthosine triphosphate), dITP (deoxyinosine triphosphate) and ITP. Seems to function as a house-cleaning enzyme that removes non-canonical purine nucleotides from the nucleotide pool, thus preventing their incorporation into DNA/RNA and avoiding chromosomal lesions.</text>
</comment>
<dbReference type="PANTHER" id="PTHR11067:SF9">
    <property type="entry name" value="INOSINE TRIPHOSPHATE PYROPHOSPHATASE"/>
    <property type="match status" value="1"/>
</dbReference>
<name>E4TXT3_SULKY</name>
<feature type="binding site" evidence="10">
    <location>
        <position position="70"/>
    </location>
    <ligand>
        <name>Mg(2+)</name>
        <dbReference type="ChEBI" id="CHEBI:18420"/>
    </ligand>
</feature>
<comment type="caution">
    <text evidence="10">Lacks conserved residue(s) required for the propagation of feature annotation.</text>
</comment>
<feature type="binding site" evidence="10">
    <location>
        <begin position="180"/>
        <end position="181"/>
    </location>
    <ligand>
        <name>substrate</name>
    </ligand>
</feature>
<dbReference type="HOGENOM" id="CLU_082080_0_2_7"/>
<keyword evidence="7 10" id="KW-0546">Nucleotide metabolism</keyword>
<dbReference type="NCBIfam" id="TIGR00042">
    <property type="entry name" value="RdgB/HAM1 family non-canonical purine NTP pyrophosphatase"/>
    <property type="match status" value="1"/>
</dbReference>
<gene>
    <name evidence="12" type="ordered locus">Sulku_2359</name>
</gene>
<dbReference type="KEGG" id="sku:Sulku_2359"/>
<evidence type="ECO:0000313" key="12">
    <source>
        <dbReference type="EMBL" id="ADR35019.1"/>
    </source>
</evidence>
<keyword evidence="13" id="KW-1185">Reference proteome</keyword>
<keyword evidence="6 10" id="KW-0460">Magnesium</keyword>
<evidence type="ECO:0000256" key="3">
    <source>
        <dbReference type="ARBA" id="ARBA00022723"/>
    </source>
</evidence>
<evidence type="ECO:0000256" key="8">
    <source>
        <dbReference type="ARBA" id="ARBA00051875"/>
    </source>
</evidence>
<dbReference type="CDD" id="cd00515">
    <property type="entry name" value="HAM1"/>
    <property type="match status" value="1"/>
</dbReference>
<comment type="similarity">
    <text evidence="1 10 11">Belongs to the HAM1 NTPase family.</text>
</comment>
<dbReference type="EMBL" id="CP002355">
    <property type="protein sequence ID" value="ADR35019.1"/>
    <property type="molecule type" value="Genomic_DNA"/>
</dbReference>
<evidence type="ECO:0000256" key="4">
    <source>
        <dbReference type="ARBA" id="ARBA00022741"/>
    </source>
</evidence>
<dbReference type="PANTHER" id="PTHR11067">
    <property type="entry name" value="INOSINE TRIPHOSPHATE PYROPHOSPHATASE/HAM1 PROTEIN"/>
    <property type="match status" value="1"/>
</dbReference>
<evidence type="ECO:0000256" key="9">
    <source>
        <dbReference type="ARBA" id="ARBA00052017"/>
    </source>
</evidence>
<comment type="subunit">
    <text evidence="2 10">Homodimer.</text>
</comment>
<dbReference type="GO" id="GO:0036222">
    <property type="term" value="F:XTP diphosphatase activity"/>
    <property type="evidence" value="ECO:0007669"/>
    <property type="project" value="UniProtKB-UniRule"/>
</dbReference>
<dbReference type="GO" id="GO:0017111">
    <property type="term" value="F:ribonucleoside triphosphate phosphatase activity"/>
    <property type="evidence" value="ECO:0007669"/>
    <property type="project" value="InterPro"/>
</dbReference>
<feature type="binding site" evidence="10">
    <location>
        <position position="71"/>
    </location>
    <ligand>
        <name>substrate</name>
    </ligand>
</feature>
<dbReference type="AlphaFoldDB" id="E4TXT3"/>
<dbReference type="Gene3D" id="3.90.950.10">
    <property type="match status" value="1"/>
</dbReference>
<dbReference type="FunFam" id="3.90.950.10:FF:000001">
    <property type="entry name" value="dITP/XTP pyrophosphatase"/>
    <property type="match status" value="1"/>
</dbReference>
<dbReference type="RefSeq" id="WP_013461216.1">
    <property type="nucleotide sequence ID" value="NC_014762.1"/>
</dbReference>
<accession>E4TXT3</accession>
<evidence type="ECO:0000256" key="2">
    <source>
        <dbReference type="ARBA" id="ARBA00011738"/>
    </source>
</evidence>
<keyword evidence="3 10" id="KW-0479">Metal-binding</keyword>
<evidence type="ECO:0000256" key="11">
    <source>
        <dbReference type="RuleBase" id="RU003781"/>
    </source>
</evidence>
<protein>
    <recommendedName>
        <fullName evidence="10">dITP/XTP pyrophosphatase</fullName>
        <ecNumber evidence="10">3.6.1.66</ecNumber>
    </recommendedName>
    <alternativeName>
        <fullName evidence="10">Non-canonical purine NTP pyrophosphatase</fullName>
    </alternativeName>
    <alternativeName>
        <fullName evidence="10">Non-standard purine NTP pyrophosphatase</fullName>
    </alternativeName>
    <alternativeName>
        <fullName evidence="10">Nucleoside-triphosphate diphosphatase</fullName>
    </alternativeName>
    <alternativeName>
        <fullName evidence="10">Nucleoside-triphosphate pyrophosphatase</fullName>
        <shortName evidence="10">NTPase</shortName>
    </alternativeName>
</protein>
<dbReference type="eggNOG" id="COG0127">
    <property type="taxonomic scope" value="Bacteria"/>
</dbReference>